<accession>A0A6A5BFL7</accession>
<reference evidence="2 3" key="1">
    <citation type="journal article" date="2019" name="Sci. Rep.">
        <title>Nanopore sequencing improves the draft genome of the human pathogenic amoeba Naegleria fowleri.</title>
        <authorList>
            <person name="Liechti N."/>
            <person name="Schurch N."/>
            <person name="Bruggmann R."/>
            <person name="Wittwer M."/>
        </authorList>
    </citation>
    <scope>NUCLEOTIDE SEQUENCE [LARGE SCALE GENOMIC DNA]</scope>
    <source>
        <strain evidence="2 3">ATCC 30894</strain>
    </source>
</reference>
<dbReference type="RefSeq" id="XP_044557539.1">
    <property type="nucleotide sequence ID" value="XM_044712995.1"/>
</dbReference>
<dbReference type="OrthoDB" id="272072at2759"/>
<dbReference type="AlphaFoldDB" id="A0A6A5BFL7"/>
<name>A0A6A5BFL7_NAEFO</name>
<feature type="domain" description="EF-hand" evidence="1">
    <location>
        <begin position="257"/>
        <end position="292"/>
    </location>
</feature>
<protein>
    <recommendedName>
        <fullName evidence="1">EF-hand domain-containing protein</fullName>
    </recommendedName>
</protein>
<dbReference type="OMA" id="CVRYRDF"/>
<evidence type="ECO:0000259" key="1">
    <source>
        <dbReference type="PROSITE" id="PS50222"/>
    </source>
</evidence>
<dbReference type="InterPro" id="IPR011992">
    <property type="entry name" value="EF-hand-dom_pair"/>
</dbReference>
<dbReference type="Proteomes" id="UP000444721">
    <property type="component" value="Unassembled WGS sequence"/>
</dbReference>
<sequence length="934" mass="109205">MLISSSSNKRSSLPSSSNGKNYEMTISVEASLMDAIRSLCFQKRVRINEFFLDFDKLRSGFVSLQQFRRCLSMFGMELRDEDFDNLVAVYLDPKLNKVNYAKFSNDVDQVFTLKGMEKNPKMDTIKPEALLHSQKSIPELTEELNTLYEKLRWESKTQGHIIKNYFKDFDPLNHGTVTRSQFLQCLPFRNLNGEELRMILDRYTDEKMQANYLRFHEEVENDTPLEHIEQPTFQRAPISYEENVEEIEKEIKKALLKHRIKLDEAFRDYDRLRTGFITKPQFIAALGSIKFHKRAFSSAQLEAVAEKYRVEDKHSETRVSYQEFLNNMNSVFNDKGLERFPTKKFVNQNQLLTHDRKPLSEEKEQQCSLLLDKIRDIVKTKRILMKPIFQDFDKTKKGTYSTDHVTNSRFERALHMVGIHLTSEEYAVLQEKYDDLGTGLDVNYKMFLEDVDEILDGSNIPYKNLEVSSSGLSVINPEKEQKTLQDIMEDISFKTLVHRVRLEEFMRDMDPLRSFEITQKQFRSALNMGGIQLSDSEFDLICAEFMSPTRKDYVLYRKFCDQVDSVITEKNLEKQPTRDLTSSKLFAEASLTKRGPQKVASSSFSKMGEVELLLTKLRDAVKTRGIAMKLTFEDFDKFKRGKITKAQFTQGLDKLFKFLSESDFKLLQEAYFEPLSGYVNYYKFIEDVDKSERVDGSTKSLYGQELEAEMSKNFVNQKDSKELPLDVSTLMHRVKSIVVKNRIRLKEFFSDYDKLRHGYVTRAKFRTALNVAKLELKEQEIHILEEYFKLDNDPNNISYTALCEELDRAFTSSNLEKCPKSKLEKFEPRHSYPLKAVIPEISNDVDENELQFILSKVAQKAAVMQQLLSHHFQDYDLLRKQRVTKSQFASVIDFLKFNLTGKQYDVLQKKYEDERGDVDYYTFCQDVDKIVSTL</sequence>
<feature type="domain" description="EF-hand" evidence="1">
    <location>
        <begin position="42"/>
        <end position="77"/>
    </location>
</feature>
<dbReference type="PROSITE" id="PS50222">
    <property type="entry name" value="EF_HAND_2"/>
    <property type="match status" value="2"/>
</dbReference>
<dbReference type="Gene3D" id="1.10.238.10">
    <property type="entry name" value="EF-hand"/>
    <property type="match status" value="5"/>
</dbReference>
<keyword evidence="3" id="KW-1185">Reference proteome</keyword>
<dbReference type="GeneID" id="68116291"/>
<evidence type="ECO:0000313" key="3">
    <source>
        <dbReference type="Proteomes" id="UP000444721"/>
    </source>
</evidence>
<dbReference type="SUPFAM" id="SSF47473">
    <property type="entry name" value="EF-hand"/>
    <property type="match status" value="4"/>
</dbReference>
<dbReference type="VEuPathDB" id="AmoebaDB:NF0026330"/>
<dbReference type="SMART" id="SM00054">
    <property type="entry name" value="EFh"/>
    <property type="match status" value="4"/>
</dbReference>
<dbReference type="PANTHER" id="PTHR20875:SF0">
    <property type="entry name" value="GH12158P"/>
    <property type="match status" value="1"/>
</dbReference>
<evidence type="ECO:0000313" key="2">
    <source>
        <dbReference type="EMBL" id="KAF0972825.1"/>
    </source>
</evidence>
<dbReference type="EMBL" id="VFQX01000066">
    <property type="protein sequence ID" value="KAF0972825.1"/>
    <property type="molecule type" value="Genomic_DNA"/>
</dbReference>
<gene>
    <name evidence="2" type="ORF">FDP41_009074</name>
</gene>
<proteinExistence type="predicted"/>
<dbReference type="PANTHER" id="PTHR20875">
    <property type="entry name" value="EF-HAND CALCIUM-BINDING DOMAIN-CONTAINING PROTEIN 6-RELATED"/>
    <property type="match status" value="1"/>
</dbReference>
<organism evidence="2 3">
    <name type="scientific">Naegleria fowleri</name>
    <name type="common">Brain eating amoeba</name>
    <dbReference type="NCBI Taxonomy" id="5763"/>
    <lineage>
        <taxon>Eukaryota</taxon>
        <taxon>Discoba</taxon>
        <taxon>Heterolobosea</taxon>
        <taxon>Tetramitia</taxon>
        <taxon>Eutetramitia</taxon>
        <taxon>Vahlkampfiidae</taxon>
        <taxon>Naegleria</taxon>
    </lineage>
</organism>
<dbReference type="VEuPathDB" id="AmoebaDB:FDP41_009074"/>
<dbReference type="InterPro" id="IPR052603">
    <property type="entry name" value="EFCB6"/>
</dbReference>
<comment type="caution">
    <text evidence="2">The sequence shown here is derived from an EMBL/GenBank/DDBJ whole genome shotgun (WGS) entry which is preliminary data.</text>
</comment>
<dbReference type="GO" id="GO:0005509">
    <property type="term" value="F:calcium ion binding"/>
    <property type="evidence" value="ECO:0007669"/>
    <property type="project" value="InterPro"/>
</dbReference>
<dbReference type="VEuPathDB" id="AmoebaDB:NfTy_046460"/>
<dbReference type="InterPro" id="IPR002048">
    <property type="entry name" value="EF_hand_dom"/>
</dbReference>